<organism evidence="2">
    <name type="scientific">Cladocopium goreaui</name>
    <dbReference type="NCBI Taxonomy" id="2562237"/>
    <lineage>
        <taxon>Eukaryota</taxon>
        <taxon>Sar</taxon>
        <taxon>Alveolata</taxon>
        <taxon>Dinophyceae</taxon>
        <taxon>Suessiales</taxon>
        <taxon>Symbiodiniaceae</taxon>
        <taxon>Cladocopium</taxon>
    </lineage>
</organism>
<reference evidence="3 4" key="2">
    <citation type="submission" date="2024-05" db="EMBL/GenBank/DDBJ databases">
        <authorList>
            <person name="Chen Y."/>
            <person name="Shah S."/>
            <person name="Dougan E. K."/>
            <person name="Thang M."/>
            <person name="Chan C."/>
        </authorList>
    </citation>
    <scope>NUCLEOTIDE SEQUENCE [LARGE SCALE GENOMIC DNA]</scope>
</reference>
<feature type="compositionally biased region" description="Basic residues" evidence="1">
    <location>
        <begin position="179"/>
        <end position="203"/>
    </location>
</feature>
<feature type="compositionally biased region" description="Basic and acidic residues" evidence="1">
    <location>
        <begin position="210"/>
        <end position="224"/>
    </location>
</feature>
<proteinExistence type="predicted"/>
<evidence type="ECO:0000313" key="3">
    <source>
        <dbReference type="EMBL" id="CAL4779591.1"/>
    </source>
</evidence>
<evidence type="ECO:0000256" key="1">
    <source>
        <dbReference type="SAM" id="MobiDB-lite"/>
    </source>
</evidence>
<sequence length="430" mass="47438">MALRPLWTGSPAASPNAAVAGDHVESQPVEIMKVPVPSDPLPTSSPDIPSKLRREKYQGERKAEFEKEVATPAAVPAAAPPTEEDPGKVEMKSDDNNGDMKDGTKDAMNDDLGFVTRDDQLKFKSTKKRTRRTKTAVKSKRKNKKGKTNKTSKTPKSKKNAPKEPEEPEEGSQEEAKNKKPPTRIAVGRKRKVLTSPQKRCKIKSASSAPDKKPQCFGPGHDDTPAPPAPPAPAKRGKAPMAKAKAKAKTKATCKAAASPKAKNTRKKQVKEAPEGEATPKKTRGRKAVRNTGDDYWEEQKTSPLFSAEMVKELEEFALRFDTSLEVKSTKFKEFCSAQQDKELWHHRLNRYWTRMTCGVTLKETGKDVLHFGFTSSCACDVHKMAISVKCAMISAVGLENKEPYERDGLLNEKLKHNAALALFLLANRV</sequence>
<gene>
    <name evidence="2" type="ORF">C1SCF055_LOCUS19119</name>
</gene>
<feature type="compositionally biased region" description="Basic and acidic residues" evidence="1">
    <location>
        <begin position="270"/>
        <end position="280"/>
    </location>
</feature>
<feature type="region of interest" description="Disordered" evidence="1">
    <location>
        <begin position="1"/>
        <end position="291"/>
    </location>
</feature>
<name>A0A9P1CHV4_9DINO</name>
<feature type="compositionally biased region" description="Low complexity" evidence="1">
    <location>
        <begin position="253"/>
        <end position="262"/>
    </location>
</feature>
<evidence type="ECO:0000313" key="4">
    <source>
        <dbReference type="Proteomes" id="UP001152797"/>
    </source>
</evidence>
<dbReference type="EMBL" id="CAMXCT020001691">
    <property type="protein sequence ID" value="CAL1145654.1"/>
    <property type="molecule type" value="Genomic_DNA"/>
</dbReference>
<comment type="caution">
    <text evidence="2">The sequence shown here is derived from an EMBL/GenBank/DDBJ whole genome shotgun (WGS) entry which is preliminary data.</text>
</comment>
<feature type="compositionally biased region" description="Basic and acidic residues" evidence="1">
    <location>
        <begin position="50"/>
        <end position="69"/>
    </location>
</feature>
<dbReference type="Proteomes" id="UP001152797">
    <property type="component" value="Unassembled WGS sequence"/>
</dbReference>
<dbReference type="EMBL" id="CAMXCT010001691">
    <property type="protein sequence ID" value="CAI3992279.1"/>
    <property type="molecule type" value="Genomic_DNA"/>
</dbReference>
<reference evidence="2" key="1">
    <citation type="submission" date="2022-10" db="EMBL/GenBank/DDBJ databases">
        <authorList>
            <person name="Chen Y."/>
            <person name="Dougan E. K."/>
            <person name="Chan C."/>
            <person name="Rhodes N."/>
            <person name="Thang M."/>
        </authorList>
    </citation>
    <scope>NUCLEOTIDE SEQUENCE</scope>
</reference>
<feature type="compositionally biased region" description="Basic and acidic residues" evidence="1">
    <location>
        <begin position="85"/>
        <end position="108"/>
    </location>
</feature>
<dbReference type="EMBL" id="CAMXCT030001691">
    <property type="protein sequence ID" value="CAL4779591.1"/>
    <property type="molecule type" value="Genomic_DNA"/>
</dbReference>
<protein>
    <submittedName>
        <fullName evidence="2">Uncharacterized protein</fullName>
    </submittedName>
</protein>
<feature type="compositionally biased region" description="Low complexity" evidence="1">
    <location>
        <begin position="70"/>
        <end position="81"/>
    </location>
</feature>
<keyword evidence="4" id="KW-1185">Reference proteome</keyword>
<feature type="compositionally biased region" description="Basic residues" evidence="1">
    <location>
        <begin position="124"/>
        <end position="160"/>
    </location>
</feature>
<accession>A0A9P1CHV4</accession>
<dbReference type="AlphaFoldDB" id="A0A9P1CHV4"/>
<evidence type="ECO:0000313" key="2">
    <source>
        <dbReference type="EMBL" id="CAI3992279.1"/>
    </source>
</evidence>